<dbReference type="Proteomes" id="UP000672009">
    <property type="component" value="Plasmid pTunz2"/>
</dbReference>
<reference evidence="1" key="1">
    <citation type="submission" date="2021-04" db="EMBL/GenBank/DDBJ databases">
        <title>Genomics, taxonomy and metabolism of representatives of sulfur bacteria of the genus Thiothrix: Thiothrix fructosivorans QT, Thiothrix unzii A1T and three new species, Thiothrix subterranea sp. nov., Thiothrix litoralis sp. nov. and 'Candidatus Thiothrix anitrata' sp. nov.</title>
        <authorList>
            <person name="Ravin N.V."/>
            <person name="Smolyakov D."/>
            <person name="Rudenko T.S."/>
            <person name="Mardanov A.V."/>
            <person name="Beletsky A.V."/>
            <person name="Markov N.D."/>
            <person name="Fomenkov A.I."/>
            <person name="Roberts R.J."/>
            <person name="Karnachuk O.V."/>
            <person name="Novikov A."/>
            <person name="Grabovich M.Y."/>
        </authorList>
    </citation>
    <scope>NUCLEOTIDE SEQUENCE</scope>
    <source>
        <strain evidence="1">A1</strain>
        <plasmid evidence="1">pTunz2</plasmid>
    </source>
</reference>
<evidence type="ECO:0000313" key="2">
    <source>
        <dbReference type="Proteomes" id="UP000672009"/>
    </source>
</evidence>
<sequence length="207" mass="23569">MDAGCAIEIDDLHQDIILDKEKKMFERKIFAIKGNQDVGKTTSLRLAYKMLLEQLENIPISYQVKYDSYQYSKSWAEEAFMDFTAVFTISGYVVILHSPGDNAWFVNCLREYHDKSCLIIVCATRKNGNHGSVRAFNEFAQEYGYHPDAMLKNELSESDNKEKAQQLLKRIGTALGEALESSESPEKCSELQTTLLRKLADSLKTHP</sequence>
<keyword evidence="2" id="KW-1185">Reference proteome</keyword>
<protein>
    <submittedName>
        <fullName evidence="1">Uncharacterized protein</fullName>
    </submittedName>
</protein>
<dbReference type="RefSeq" id="WP_210220866.1">
    <property type="nucleotide sequence ID" value="NZ_CP072795.1"/>
</dbReference>
<organism evidence="1 2">
    <name type="scientific">Thiothrix unzii</name>
    <dbReference type="NCBI Taxonomy" id="111769"/>
    <lineage>
        <taxon>Bacteria</taxon>
        <taxon>Pseudomonadati</taxon>
        <taxon>Pseudomonadota</taxon>
        <taxon>Gammaproteobacteria</taxon>
        <taxon>Thiotrichales</taxon>
        <taxon>Thiotrichaceae</taxon>
        <taxon>Thiothrix</taxon>
    </lineage>
</organism>
<evidence type="ECO:0000313" key="1">
    <source>
        <dbReference type="EMBL" id="QTR55403.1"/>
    </source>
</evidence>
<name>A0A975FD18_9GAMM</name>
<proteinExistence type="predicted"/>
<dbReference type="AlphaFoldDB" id="A0A975FD18"/>
<geneLocation type="plasmid" evidence="1 2">
    <name>pTunz2</name>
</geneLocation>
<accession>A0A975FD18</accession>
<gene>
    <name evidence="1" type="ORF">J9260_18085</name>
</gene>
<dbReference type="EMBL" id="CP072795">
    <property type="protein sequence ID" value="QTR55403.1"/>
    <property type="molecule type" value="Genomic_DNA"/>
</dbReference>
<dbReference type="KEGG" id="tun:J9260_18085"/>
<keyword evidence="1" id="KW-0614">Plasmid</keyword>